<evidence type="ECO:0000313" key="1">
    <source>
        <dbReference type="EMBL" id="KAF2756158.1"/>
    </source>
</evidence>
<keyword evidence="2" id="KW-1185">Reference proteome</keyword>
<reference evidence="1" key="1">
    <citation type="journal article" date="2020" name="Stud. Mycol.">
        <title>101 Dothideomycetes genomes: a test case for predicting lifestyles and emergence of pathogens.</title>
        <authorList>
            <person name="Haridas S."/>
            <person name="Albert R."/>
            <person name="Binder M."/>
            <person name="Bloem J."/>
            <person name="Labutti K."/>
            <person name="Salamov A."/>
            <person name="Andreopoulos B."/>
            <person name="Baker S."/>
            <person name="Barry K."/>
            <person name="Bills G."/>
            <person name="Bluhm B."/>
            <person name="Cannon C."/>
            <person name="Castanera R."/>
            <person name="Culley D."/>
            <person name="Daum C."/>
            <person name="Ezra D."/>
            <person name="Gonzalez J."/>
            <person name="Henrissat B."/>
            <person name="Kuo A."/>
            <person name="Liang C."/>
            <person name="Lipzen A."/>
            <person name="Lutzoni F."/>
            <person name="Magnuson J."/>
            <person name="Mondo S."/>
            <person name="Nolan M."/>
            <person name="Ohm R."/>
            <person name="Pangilinan J."/>
            <person name="Park H.-J."/>
            <person name="Ramirez L."/>
            <person name="Alfaro M."/>
            <person name="Sun H."/>
            <person name="Tritt A."/>
            <person name="Yoshinaga Y."/>
            <person name="Zwiers L.-H."/>
            <person name="Turgeon B."/>
            <person name="Goodwin S."/>
            <person name="Spatafora J."/>
            <person name="Crous P."/>
            <person name="Grigoriev I."/>
        </authorList>
    </citation>
    <scope>NUCLEOTIDE SEQUENCE</scope>
    <source>
        <strain evidence="1">CBS 121739</strain>
    </source>
</reference>
<dbReference type="EMBL" id="ML996576">
    <property type="protein sequence ID" value="KAF2756158.1"/>
    <property type="molecule type" value="Genomic_DNA"/>
</dbReference>
<dbReference type="Proteomes" id="UP000799437">
    <property type="component" value="Unassembled WGS sequence"/>
</dbReference>
<name>A0A6A6VZR1_9PEZI</name>
<organism evidence="1 2">
    <name type="scientific">Pseudovirgaria hyperparasitica</name>
    <dbReference type="NCBI Taxonomy" id="470096"/>
    <lineage>
        <taxon>Eukaryota</taxon>
        <taxon>Fungi</taxon>
        <taxon>Dikarya</taxon>
        <taxon>Ascomycota</taxon>
        <taxon>Pezizomycotina</taxon>
        <taxon>Dothideomycetes</taxon>
        <taxon>Dothideomycetes incertae sedis</taxon>
        <taxon>Acrospermales</taxon>
        <taxon>Acrospermaceae</taxon>
        <taxon>Pseudovirgaria</taxon>
    </lineage>
</organism>
<proteinExistence type="predicted"/>
<sequence length="51" mass="5884">MWSGIEDLVRLSAKEGIQIQFWCVPEGENHKANQLAWKPLEALVVEDPMEF</sequence>
<evidence type="ECO:0000313" key="2">
    <source>
        <dbReference type="Proteomes" id="UP000799437"/>
    </source>
</evidence>
<protein>
    <submittedName>
        <fullName evidence="1">Uncharacterized protein</fullName>
    </submittedName>
</protein>
<dbReference type="GeneID" id="54485458"/>
<dbReference type="RefSeq" id="XP_033598609.1">
    <property type="nucleotide sequence ID" value="XM_033744404.1"/>
</dbReference>
<accession>A0A6A6VZR1</accession>
<gene>
    <name evidence="1" type="ORF">EJ05DRAFT_478183</name>
</gene>
<dbReference type="AlphaFoldDB" id="A0A6A6VZR1"/>